<dbReference type="SUPFAM" id="SSF51445">
    <property type="entry name" value="(Trans)glycosidases"/>
    <property type="match status" value="1"/>
</dbReference>
<comment type="caution">
    <text evidence="9">The sequence shown here is derived from an EMBL/GenBank/DDBJ whole genome shotgun (WGS) entry which is preliminary data.</text>
</comment>
<keyword evidence="5 6" id="KW-0326">Glycosidase</keyword>
<dbReference type="AlphaFoldDB" id="A0AAD5RXI8"/>
<feature type="domain" description="Glycoside hydrolase family 5" evidence="8">
    <location>
        <begin position="119"/>
        <end position="185"/>
    </location>
</feature>
<evidence type="ECO:0000256" key="5">
    <source>
        <dbReference type="ARBA" id="ARBA00023295"/>
    </source>
</evidence>
<evidence type="ECO:0000313" key="10">
    <source>
        <dbReference type="Proteomes" id="UP001201980"/>
    </source>
</evidence>
<reference evidence="9" key="1">
    <citation type="submission" date="2022-07" db="EMBL/GenBank/DDBJ databases">
        <title>Draft genome sequence of Zalerion maritima ATCC 34329, a (micro)plastics degrading marine fungus.</title>
        <authorList>
            <person name="Paco A."/>
            <person name="Goncalves M.F.M."/>
            <person name="Rocha-Santos T.A.P."/>
            <person name="Alves A."/>
        </authorList>
    </citation>
    <scope>NUCLEOTIDE SEQUENCE</scope>
    <source>
        <strain evidence="9">ATCC 34329</strain>
    </source>
</reference>
<organism evidence="9 10">
    <name type="scientific">Zalerion maritima</name>
    <dbReference type="NCBI Taxonomy" id="339359"/>
    <lineage>
        <taxon>Eukaryota</taxon>
        <taxon>Fungi</taxon>
        <taxon>Dikarya</taxon>
        <taxon>Ascomycota</taxon>
        <taxon>Pezizomycotina</taxon>
        <taxon>Sordariomycetes</taxon>
        <taxon>Lulworthiomycetidae</taxon>
        <taxon>Lulworthiales</taxon>
        <taxon>Lulworthiaceae</taxon>
        <taxon>Zalerion</taxon>
    </lineage>
</organism>
<keyword evidence="4 6" id="KW-0378">Hydrolase</keyword>
<dbReference type="Gene3D" id="3.20.20.80">
    <property type="entry name" value="Glycosidases"/>
    <property type="match status" value="1"/>
</dbReference>
<evidence type="ECO:0000313" key="9">
    <source>
        <dbReference type="EMBL" id="KAJ2906496.1"/>
    </source>
</evidence>
<dbReference type="Pfam" id="PF00150">
    <property type="entry name" value="Cellulase"/>
    <property type="match status" value="2"/>
</dbReference>
<comment type="catalytic activity">
    <reaction evidence="1">
        <text>Endohydrolysis of (1-&gt;4)-beta-D-glucosidic linkages in cellulose, lichenin and cereal beta-D-glucans.</text>
        <dbReference type="EC" id="3.2.1.4"/>
    </reaction>
</comment>
<evidence type="ECO:0000259" key="8">
    <source>
        <dbReference type="Pfam" id="PF00150"/>
    </source>
</evidence>
<dbReference type="GO" id="GO:0008810">
    <property type="term" value="F:cellulase activity"/>
    <property type="evidence" value="ECO:0007669"/>
    <property type="project" value="UniProtKB-EC"/>
</dbReference>
<dbReference type="InterPro" id="IPR001547">
    <property type="entry name" value="Glyco_hydro_5"/>
</dbReference>
<dbReference type="PANTHER" id="PTHR34142:SF1">
    <property type="entry name" value="GLYCOSIDE HYDROLASE FAMILY 5 DOMAIN-CONTAINING PROTEIN"/>
    <property type="match status" value="1"/>
</dbReference>
<evidence type="ECO:0000256" key="4">
    <source>
        <dbReference type="ARBA" id="ARBA00022801"/>
    </source>
</evidence>
<evidence type="ECO:0000256" key="3">
    <source>
        <dbReference type="ARBA" id="ARBA00012601"/>
    </source>
</evidence>
<evidence type="ECO:0000256" key="2">
    <source>
        <dbReference type="ARBA" id="ARBA00005641"/>
    </source>
</evidence>
<feature type="domain" description="Glycoside hydrolase family 5" evidence="8">
    <location>
        <begin position="66"/>
        <end position="115"/>
    </location>
</feature>
<dbReference type="GO" id="GO:0009251">
    <property type="term" value="P:glucan catabolic process"/>
    <property type="evidence" value="ECO:0007669"/>
    <property type="project" value="TreeGrafter"/>
</dbReference>
<dbReference type="EMBL" id="JAKWBI020000013">
    <property type="protein sequence ID" value="KAJ2906496.1"/>
    <property type="molecule type" value="Genomic_DNA"/>
</dbReference>
<sequence length="235" mass="24725">MKATNSIALAASLAGLAAVAQQKNFVFFGANEDVVKPRHGGQPERDDASAVVDSHNYGRWARRSSGNKQVVFDCNNEPYEMGDGENKLARDLMQACIDGVRAGGATEHWIFVEGTACLYLDEDSSGTGADCVSGTIGSGRMEQAANWLRDNGKVGVLGEYAGGNSDVCKEAVMDSQRFLVENNDVLAGESVHWEGSGDEEGGGGGSPRLGMVTCEITGVDDAGYDAVVVTGCFAW</sequence>
<name>A0AAD5RXI8_9PEZI</name>
<dbReference type="EC" id="3.2.1.4" evidence="3"/>
<evidence type="ECO:0000256" key="6">
    <source>
        <dbReference type="RuleBase" id="RU361153"/>
    </source>
</evidence>
<feature type="signal peptide" evidence="7">
    <location>
        <begin position="1"/>
        <end position="22"/>
    </location>
</feature>
<keyword evidence="10" id="KW-1185">Reference proteome</keyword>
<dbReference type="PANTHER" id="PTHR34142">
    <property type="entry name" value="ENDO-BETA-1,4-GLUCANASE A"/>
    <property type="match status" value="1"/>
</dbReference>
<evidence type="ECO:0000256" key="1">
    <source>
        <dbReference type="ARBA" id="ARBA00000966"/>
    </source>
</evidence>
<gene>
    <name evidence="9" type="ORF">MKZ38_001477</name>
</gene>
<dbReference type="InterPro" id="IPR017853">
    <property type="entry name" value="GH"/>
</dbReference>
<proteinExistence type="inferred from homology"/>
<evidence type="ECO:0000256" key="7">
    <source>
        <dbReference type="SAM" id="SignalP"/>
    </source>
</evidence>
<protein>
    <recommendedName>
        <fullName evidence="3">cellulase</fullName>
        <ecNumber evidence="3">3.2.1.4</ecNumber>
    </recommendedName>
</protein>
<dbReference type="Proteomes" id="UP001201980">
    <property type="component" value="Unassembled WGS sequence"/>
</dbReference>
<keyword evidence="7" id="KW-0732">Signal</keyword>
<comment type="similarity">
    <text evidence="2 6">Belongs to the glycosyl hydrolase 5 (cellulase A) family.</text>
</comment>
<accession>A0AAD5RXI8</accession>
<feature type="chain" id="PRO_5042006920" description="cellulase" evidence="7">
    <location>
        <begin position="23"/>
        <end position="235"/>
    </location>
</feature>